<keyword evidence="1" id="KW-1133">Transmembrane helix</keyword>
<organism evidence="2 3">
    <name type="scientific">Hazenella coriacea</name>
    <dbReference type="NCBI Taxonomy" id="1179467"/>
    <lineage>
        <taxon>Bacteria</taxon>
        <taxon>Bacillati</taxon>
        <taxon>Bacillota</taxon>
        <taxon>Bacilli</taxon>
        <taxon>Bacillales</taxon>
        <taxon>Thermoactinomycetaceae</taxon>
        <taxon>Hazenella</taxon>
    </lineage>
</organism>
<name>A0A4R3L6I1_9BACL</name>
<keyword evidence="1" id="KW-0472">Membrane</keyword>
<protein>
    <submittedName>
        <fullName evidence="2">Uncharacterized protein</fullName>
    </submittedName>
</protein>
<proteinExistence type="predicted"/>
<feature type="transmembrane region" description="Helical" evidence="1">
    <location>
        <begin position="45"/>
        <end position="64"/>
    </location>
</feature>
<keyword evidence="1" id="KW-0812">Transmembrane</keyword>
<feature type="transmembrane region" description="Helical" evidence="1">
    <location>
        <begin position="70"/>
        <end position="89"/>
    </location>
</feature>
<dbReference type="Proteomes" id="UP000294937">
    <property type="component" value="Unassembled WGS sequence"/>
</dbReference>
<feature type="transmembrane region" description="Helical" evidence="1">
    <location>
        <begin position="20"/>
        <end position="38"/>
    </location>
</feature>
<evidence type="ECO:0000313" key="2">
    <source>
        <dbReference type="EMBL" id="TCS94678.1"/>
    </source>
</evidence>
<feature type="transmembrane region" description="Helical" evidence="1">
    <location>
        <begin position="109"/>
        <end position="131"/>
    </location>
</feature>
<comment type="caution">
    <text evidence="2">The sequence shown here is derived from an EMBL/GenBank/DDBJ whole genome shotgun (WGS) entry which is preliminary data.</text>
</comment>
<accession>A0A4R3L6I1</accession>
<gene>
    <name evidence="2" type="ORF">EDD58_10390</name>
</gene>
<dbReference type="AlphaFoldDB" id="A0A4R3L6I1"/>
<evidence type="ECO:0000313" key="3">
    <source>
        <dbReference type="Proteomes" id="UP000294937"/>
    </source>
</evidence>
<evidence type="ECO:0000256" key="1">
    <source>
        <dbReference type="SAM" id="Phobius"/>
    </source>
</evidence>
<reference evidence="2 3" key="1">
    <citation type="submission" date="2019-03" db="EMBL/GenBank/DDBJ databases">
        <title>Genomic Encyclopedia of Type Strains, Phase IV (KMG-IV): sequencing the most valuable type-strain genomes for metagenomic binning, comparative biology and taxonomic classification.</title>
        <authorList>
            <person name="Goeker M."/>
        </authorList>
    </citation>
    <scope>NUCLEOTIDE SEQUENCE [LARGE SCALE GENOMIC DNA]</scope>
    <source>
        <strain evidence="2 3">DSM 45707</strain>
    </source>
</reference>
<sequence>MLHRIFYFFIIIRLKRVMPHMKPILISSILSIIYPGLGQMYNRQAWKAILLFLVCIPMDWINFMKDDLVWEWRLLFTLVAVIDAGYTAWRITQDSSRSFLTMKQSFIRIGISVVILAFCTLGLGFAFIQAYNQAVKEQQNFKVEDPELNKEVIEYLEEKYQQKFIVTKTSIMMDTYVIRAAPKGQPDQDFMVTGTSKEDFSDTYFAAFWSKQAEQSWQPMIDQTFGTTFDNKLHISYADEIEQLELADGKISDLMEALEKNPKYITPYIEINIIQNFDQENKDEQLEKVLSFVQMLQSQNVTKAQIEFNYYDEVLKKTGTKNYSRSKHLQNFVLILGDEFSKIKTVEDLEERIGVDVK</sequence>
<dbReference type="EMBL" id="SMAG01000003">
    <property type="protein sequence ID" value="TCS94678.1"/>
    <property type="molecule type" value="Genomic_DNA"/>
</dbReference>
<keyword evidence="3" id="KW-1185">Reference proteome</keyword>